<gene>
    <name evidence="1" type="ORF">H2Bulk3475_000003</name>
</gene>
<name>A0A514D413_9VIRU</name>
<protein>
    <submittedName>
        <fullName evidence="1">Uncharacterized protein</fullName>
    </submittedName>
</protein>
<evidence type="ECO:0000313" key="1">
    <source>
        <dbReference type="EMBL" id="QDH88337.1"/>
    </source>
</evidence>
<accession>A0A514D413</accession>
<dbReference type="EMBL" id="MN034022">
    <property type="protein sequence ID" value="QDH88337.1"/>
    <property type="molecule type" value="Genomic_RNA"/>
</dbReference>
<sequence length="69" mass="7742">MAKPPNSDSNGALFYRQLLKAQYDAYMKVAIRKHGLSSDMLHRKVDDMTNEEVASAVSVLRDLAHLPPE</sequence>
<reference evidence="1" key="1">
    <citation type="submission" date="2019-05" db="EMBL/GenBank/DDBJ databases">
        <title>Metatranscriptomic reconstruction reveals RNA viruses with the potential to shape carbon cycling in soil.</title>
        <authorList>
            <person name="Starr E.P."/>
            <person name="Nuccio E."/>
            <person name="Pett-Ridge J."/>
            <person name="Banfield J.F."/>
            <person name="Firestone M.K."/>
        </authorList>
    </citation>
    <scope>NUCLEOTIDE SEQUENCE</scope>
    <source>
        <strain evidence="1">H2_Bulk_34_75</strain>
    </source>
</reference>
<proteinExistence type="predicted"/>
<organism evidence="1">
    <name type="scientific">Leviviridae sp</name>
    <dbReference type="NCBI Taxonomy" id="2027243"/>
    <lineage>
        <taxon>Viruses</taxon>
        <taxon>Riboviria</taxon>
        <taxon>Orthornavirae</taxon>
        <taxon>Lenarviricota</taxon>
        <taxon>Leviviricetes</taxon>
        <taxon>Norzivirales</taxon>
        <taxon>Fiersviridae</taxon>
    </lineage>
</organism>